<feature type="binding site" evidence="10">
    <location>
        <position position="161"/>
    </location>
    <ligand>
        <name>NAD(+)</name>
        <dbReference type="ChEBI" id="CHEBI:57540"/>
    </ligand>
</feature>
<dbReference type="Pfam" id="PF00984">
    <property type="entry name" value="UDPG_MGDP_dh"/>
    <property type="match status" value="1"/>
</dbReference>
<dbReference type="AlphaFoldDB" id="A0AAI8MJ56"/>
<evidence type="ECO:0000313" key="13">
    <source>
        <dbReference type="Proteomes" id="UP000007886"/>
    </source>
</evidence>
<feature type="binding site" evidence="9">
    <location>
        <begin position="158"/>
        <end position="161"/>
    </location>
    <ligand>
        <name>substrate</name>
    </ligand>
</feature>
<evidence type="ECO:0000313" key="12">
    <source>
        <dbReference type="EMBL" id="BAL79460.1"/>
    </source>
</evidence>
<dbReference type="KEGG" id="brs:S23_62720"/>
<feature type="binding site" evidence="10">
    <location>
        <position position="86"/>
    </location>
    <ligand>
        <name>NAD(+)</name>
        <dbReference type="ChEBI" id="CHEBI:57540"/>
    </ligand>
</feature>
<dbReference type="InterPro" id="IPR008927">
    <property type="entry name" value="6-PGluconate_DH-like_C_sf"/>
</dbReference>
<dbReference type="Pfam" id="PF03721">
    <property type="entry name" value="UDPG_MGDP_dh_N"/>
    <property type="match status" value="1"/>
</dbReference>
<keyword evidence="13" id="KW-1185">Reference proteome</keyword>
<feature type="active site" description="Nucleophile" evidence="8">
    <location>
        <position position="268"/>
    </location>
</feature>
<dbReference type="GO" id="GO:0003979">
    <property type="term" value="F:UDP-glucose 6-dehydrogenase activity"/>
    <property type="evidence" value="ECO:0007669"/>
    <property type="project" value="UniProtKB-EC"/>
</dbReference>
<dbReference type="Proteomes" id="UP000007886">
    <property type="component" value="Chromosome"/>
</dbReference>
<feature type="binding site" evidence="10">
    <location>
        <position position="331"/>
    </location>
    <ligand>
        <name>NAD(+)</name>
        <dbReference type="ChEBI" id="CHEBI:57540"/>
    </ligand>
</feature>
<dbReference type="InterPro" id="IPR001732">
    <property type="entry name" value="UDP-Glc/GDP-Man_DH_N"/>
</dbReference>
<dbReference type="InterPro" id="IPR036291">
    <property type="entry name" value="NAD(P)-bd_dom_sf"/>
</dbReference>
<evidence type="ECO:0000256" key="8">
    <source>
        <dbReference type="PIRSR" id="PIRSR500134-1"/>
    </source>
</evidence>
<dbReference type="Gene3D" id="3.40.50.720">
    <property type="entry name" value="NAD(P)-binding Rossmann-like Domain"/>
    <property type="match status" value="2"/>
</dbReference>
<dbReference type="GO" id="GO:0051287">
    <property type="term" value="F:NAD binding"/>
    <property type="evidence" value="ECO:0007669"/>
    <property type="project" value="InterPro"/>
</dbReference>
<protein>
    <recommendedName>
        <fullName evidence="3 7">UDP-glucose 6-dehydrogenase</fullName>
        <ecNumber evidence="3 7">1.1.1.22</ecNumber>
    </recommendedName>
</protein>
<feature type="binding site" evidence="10">
    <location>
        <position position="35"/>
    </location>
    <ligand>
        <name>NAD(+)</name>
        <dbReference type="ChEBI" id="CHEBI:57540"/>
    </ligand>
</feature>
<name>A0AAI8MJ56_9BRAD</name>
<feature type="binding site" evidence="9">
    <location>
        <position position="210"/>
    </location>
    <ligand>
        <name>substrate</name>
    </ligand>
</feature>
<dbReference type="EC" id="1.1.1.22" evidence="3 7"/>
<feature type="binding site" evidence="10">
    <location>
        <position position="30"/>
    </location>
    <ligand>
        <name>NAD(+)</name>
        <dbReference type="ChEBI" id="CHEBI:57540"/>
    </ligand>
</feature>
<feature type="binding site" evidence="9">
    <location>
        <position position="265"/>
    </location>
    <ligand>
        <name>substrate</name>
    </ligand>
</feature>
<dbReference type="PANTHER" id="PTHR43750:SF1">
    <property type="entry name" value="GDP-MANNOSE 6-DEHYDROGENASE"/>
    <property type="match status" value="1"/>
</dbReference>
<accession>A0AAI8MJ56</accession>
<keyword evidence="4 7" id="KW-0560">Oxidoreductase</keyword>
<dbReference type="InterPro" id="IPR028357">
    <property type="entry name" value="UDPglc_DH_bac"/>
</dbReference>
<comment type="catalytic activity">
    <reaction evidence="6 7">
        <text>UDP-alpha-D-glucose + 2 NAD(+) + H2O = UDP-alpha-D-glucuronate + 2 NADH + 3 H(+)</text>
        <dbReference type="Rhea" id="RHEA:23596"/>
        <dbReference type="ChEBI" id="CHEBI:15377"/>
        <dbReference type="ChEBI" id="CHEBI:15378"/>
        <dbReference type="ChEBI" id="CHEBI:57540"/>
        <dbReference type="ChEBI" id="CHEBI:57945"/>
        <dbReference type="ChEBI" id="CHEBI:58052"/>
        <dbReference type="ChEBI" id="CHEBI:58885"/>
        <dbReference type="EC" id="1.1.1.22"/>
    </reaction>
</comment>
<evidence type="ECO:0000256" key="9">
    <source>
        <dbReference type="PIRSR" id="PIRSR500134-2"/>
    </source>
</evidence>
<dbReference type="SUPFAM" id="SSF52413">
    <property type="entry name" value="UDP-glucose/GDP-mannose dehydrogenase C-terminal domain"/>
    <property type="match status" value="1"/>
</dbReference>
<dbReference type="Gene3D" id="1.20.5.170">
    <property type="match status" value="1"/>
</dbReference>
<dbReference type="PIRSF" id="PIRSF000124">
    <property type="entry name" value="UDPglc_GDPman_dh"/>
    <property type="match status" value="1"/>
</dbReference>
<feature type="binding site" evidence="9">
    <location>
        <position position="324"/>
    </location>
    <ligand>
        <name>substrate</name>
    </ligand>
</feature>
<gene>
    <name evidence="12" type="ORF">S23_62720</name>
</gene>
<dbReference type="PROSITE" id="PS51257">
    <property type="entry name" value="PROKAR_LIPOPROTEIN"/>
    <property type="match status" value="1"/>
</dbReference>
<dbReference type="InterPro" id="IPR036220">
    <property type="entry name" value="UDP-Glc/GDP-Man_DH_C_sf"/>
</dbReference>
<evidence type="ECO:0000256" key="4">
    <source>
        <dbReference type="ARBA" id="ARBA00023002"/>
    </source>
</evidence>
<evidence type="ECO:0000256" key="5">
    <source>
        <dbReference type="ARBA" id="ARBA00023027"/>
    </source>
</evidence>
<evidence type="ECO:0000259" key="11">
    <source>
        <dbReference type="SMART" id="SM00984"/>
    </source>
</evidence>
<evidence type="ECO:0000256" key="3">
    <source>
        <dbReference type="ARBA" id="ARBA00012954"/>
    </source>
</evidence>
<dbReference type="InterPro" id="IPR014027">
    <property type="entry name" value="UDP-Glc/GDP-Man_DH_C"/>
</dbReference>
<organism evidence="12 13">
    <name type="scientific">Bradyrhizobium cosmicum</name>
    <dbReference type="NCBI Taxonomy" id="1404864"/>
    <lineage>
        <taxon>Bacteria</taxon>
        <taxon>Pseudomonadati</taxon>
        <taxon>Pseudomonadota</taxon>
        <taxon>Alphaproteobacteria</taxon>
        <taxon>Hyphomicrobiales</taxon>
        <taxon>Nitrobacteraceae</taxon>
        <taxon>Bradyrhizobium</taxon>
    </lineage>
</organism>
<feature type="domain" description="UDP-glucose/GDP-mannose dehydrogenase C-terminal" evidence="11">
    <location>
        <begin position="317"/>
        <end position="425"/>
    </location>
</feature>
<dbReference type="SMART" id="SM00984">
    <property type="entry name" value="UDPG_MGDP_dh_C"/>
    <property type="match status" value="1"/>
</dbReference>
<evidence type="ECO:0000256" key="6">
    <source>
        <dbReference type="ARBA" id="ARBA00047473"/>
    </source>
</evidence>
<dbReference type="GO" id="GO:0000271">
    <property type="term" value="P:polysaccharide biosynthetic process"/>
    <property type="evidence" value="ECO:0007669"/>
    <property type="project" value="InterPro"/>
</dbReference>
<dbReference type="SUPFAM" id="SSF48179">
    <property type="entry name" value="6-phosphogluconate dehydrogenase C-terminal domain-like"/>
    <property type="match status" value="1"/>
</dbReference>
<comment type="similarity">
    <text evidence="2 7">Belongs to the UDP-glucose/GDP-mannose dehydrogenase family.</text>
</comment>
<comment type="pathway">
    <text evidence="1">Nucleotide-sugar biosynthesis; UDP-alpha-D-glucuronate biosynthesis; UDP-alpha-D-glucuronate from UDP-alpha-D-glucose: step 1/1.</text>
</comment>
<evidence type="ECO:0000256" key="1">
    <source>
        <dbReference type="ARBA" id="ARBA00004701"/>
    </source>
</evidence>
<proteinExistence type="inferred from homology"/>
<reference evidence="12 13" key="1">
    <citation type="journal article" date="2012" name="Microbes Environ.">
        <title>Complete genome sequence of Bradyrhizobium sp. S23321: insights into symbiosis evolution in soil oligotrophs.</title>
        <authorList>
            <person name="Okubo T."/>
            <person name="Tsukui T."/>
            <person name="Maita H."/>
            <person name="Okamoto S."/>
            <person name="Oshima K."/>
            <person name="Fujisawa T."/>
            <person name="Saito A."/>
            <person name="Futamata H."/>
            <person name="Hattori R."/>
            <person name="Shimomura Y."/>
            <person name="Haruta S."/>
            <person name="Morimoto S."/>
            <person name="Wang Y."/>
            <person name="Sakai Y."/>
            <person name="Hattori M."/>
            <person name="Aizawa S."/>
            <person name="Nagashima K.V.P."/>
            <person name="Masuda S."/>
            <person name="Hattori T."/>
            <person name="Yamashita A."/>
            <person name="Bao Z."/>
            <person name="Hayatsu M."/>
            <person name="Kajiya-Kanegae H."/>
            <person name="Yoshinaga I."/>
            <person name="Sakamoto K."/>
            <person name="Toyota K."/>
            <person name="Nakao M."/>
            <person name="Kohara M."/>
            <person name="Anda M."/>
            <person name="Niwa R."/>
            <person name="Jung-Hwan P."/>
            <person name="Sameshima-Saito R."/>
            <person name="Tokuda S."/>
            <person name="Yamamoto S."/>
            <person name="Yamamoto S."/>
            <person name="Yokoyama T."/>
            <person name="Akutsu T."/>
            <person name="Nakamura Y."/>
            <person name="Nakahira-Yanaka Y."/>
            <person name="Takada Hoshino Y."/>
            <person name="Hirakawa H."/>
            <person name="Mitsui H."/>
            <person name="Terasawa K."/>
            <person name="Itakura M."/>
            <person name="Sato S."/>
            <person name="Ikeda-Ohtsubo W."/>
            <person name="Sakakura N."/>
            <person name="Kaminuma E."/>
            <person name="Minamisawa K."/>
        </authorList>
    </citation>
    <scope>NUCLEOTIDE SEQUENCE [LARGE SCALE GENOMIC DNA]</scope>
    <source>
        <strain evidence="12 13">S23321</strain>
    </source>
</reference>
<keyword evidence="5 7" id="KW-0520">NAD</keyword>
<evidence type="ECO:0000256" key="2">
    <source>
        <dbReference type="ARBA" id="ARBA00006601"/>
    </source>
</evidence>
<evidence type="ECO:0000256" key="10">
    <source>
        <dbReference type="PIRSR" id="PIRSR500134-3"/>
    </source>
</evidence>
<dbReference type="EMBL" id="AP012279">
    <property type="protein sequence ID" value="BAL79460.1"/>
    <property type="molecule type" value="Genomic_DNA"/>
</dbReference>
<dbReference type="Pfam" id="PF03720">
    <property type="entry name" value="UDPG_MGDP_dh_C"/>
    <property type="match status" value="1"/>
</dbReference>
<dbReference type="SUPFAM" id="SSF51735">
    <property type="entry name" value="NAD(P)-binding Rossmann-fold domains"/>
    <property type="match status" value="1"/>
</dbReference>
<dbReference type="PANTHER" id="PTHR43750">
    <property type="entry name" value="UDP-GLUCOSE 6-DEHYDROGENASE TUAD"/>
    <property type="match status" value="1"/>
</dbReference>
<feature type="binding site" evidence="9">
    <location>
        <begin position="257"/>
        <end position="261"/>
    </location>
    <ligand>
        <name>substrate</name>
    </ligand>
</feature>
<dbReference type="NCBIfam" id="TIGR03026">
    <property type="entry name" value="NDP-sugDHase"/>
    <property type="match status" value="1"/>
</dbReference>
<evidence type="ECO:0000256" key="7">
    <source>
        <dbReference type="PIRNR" id="PIRNR000124"/>
    </source>
</evidence>
<feature type="binding site" evidence="10">
    <location>
        <position position="124"/>
    </location>
    <ligand>
        <name>NAD(+)</name>
        <dbReference type="ChEBI" id="CHEBI:57540"/>
    </ligand>
</feature>
<sequence length="437" mass="47218">MRVSVFGLGYVGAVTAGCLSSFGHSVIGVDPAEAKVALINEGKPPVIEKGLGEKISAAVSNGQLRATRDARDAVLGTDLSLICVGTPSKRNGDLDTAALRFVCAEIGSALVEKDSYHSVIIRSTVLPGTIRSVIIPELEKASGKKAGVDFGVGSNPEFLREGTALEDFFAPPKTVIGVEDDRTASALEALYGPIEAPIIRTSIEVAEMIKYSDNVWHAVKVAFANEIGVFCKSLSIDSHEVMDVFCRDTKLNLSSYYLKPGFSFGGSCLPKDVRALVHKAKSLDLDLPLLGAVLPSNERQTSRGFEMIVQLEKRPVSILGMSFKAGTDDLRESPILEIVERLIGKGYDIRIFDRNISLSKLVGANKDYLLRMIPHVSSLLVETLDEALLHGGIIVVGNADPEFRTIGDRLRPGQFVVDLVRIKDHSRLVGNYNGISW</sequence>
<dbReference type="PIRSF" id="PIRSF500134">
    <property type="entry name" value="UDPglc_DH_bac"/>
    <property type="match status" value="1"/>
</dbReference>
<dbReference type="RefSeq" id="WP_015688723.1">
    <property type="nucleotide sequence ID" value="NC_017082.1"/>
</dbReference>
<feature type="binding site" evidence="10">
    <location>
        <position position="271"/>
    </location>
    <ligand>
        <name>NAD(+)</name>
        <dbReference type="ChEBI" id="CHEBI:57540"/>
    </ligand>
</feature>
<dbReference type="InterPro" id="IPR017476">
    <property type="entry name" value="UDP-Glc/GDP-Man"/>
</dbReference>
<dbReference type="InterPro" id="IPR014026">
    <property type="entry name" value="UDP-Glc/GDP-Man_DH_dimer"/>
</dbReference>